<dbReference type="Proteomes" id="UP000275473">
    <property type="component" value="Unassembled WGS sequence"/>
</dbReference>
<organism evidence="1 2">
    <name type="scientific">Planococcus salinus</name>
    <dbReference type="NCBI Taxonomy" id="1848460"/>
    <lineage>
        <taxon>Bacteria</taxon>
        <taxon>Bacillati</taxon>
        <taxon>Bacillota</taxon>
        <taxon>Bacilli</taxon>
        <taxon>Bacillales</taxon>
        <taxon>Caryophanaceae</taxon>
        <taxon>Planococcus</taxon>
    </lineage>
</organism>
<dbReference type="AlphaFoldDB" id="A0A3M8PB07"/>
<evidence type="ECO:0000313" key="2">
    <source>
        <dbReference type="Proteomes" id="UP000275473"/>
    </source>
</evidence>
<dbReference type="RefSeq" id="WP_123164111.1">
    <property type="nucleotide sequence ID" value="NZ_RIAX01000002.1"/>
</dbReference>
<dbReference type="EMBL" id="RIAX01000002">
    <property type="protein sequence ID" value="RNF40410.1"/>
    <property type="molecule type" value="Genomic_DNA"/>
</dbReference>
<dbReference type="OrthoDB" id="7566033at2"/>
<comment type="caution">
    <text evidence="1">The sequence shown here is derived from an EMBL/GenBank/DDBJ whole genome shotgun (WGS) entry which is preliminary data.</text>
</comment>
<evidence type="ECO:0000313" key="1">
    <source>
        <dbReference type="EMBL" id="RNF40410.1"/>
    </source>
</evidence>
<dbReference type="InterPro" id="IPR025444">
    <property type="entry name" value="Monooxy_af470"/>
</dbReference>
<gene>
    <name evidence="1" type="ORF">EEX84_03005</name>
</gene>
<dbReference type="Pfam" id="PF13826">
    <property type="entry name" value="Monooxy_af470-like"/>
    <property type="match status" value="1"/>
</dbReference>
<name>A0A3M8PB07_9BACL</name>
<accession>A0A3M8PB07</accession>
<proteinExistence type="predicted"/>
<protein>
    <submittedName>
        <fullName evidence="1">DUF4188 domain-containing protein</fullName>
    </submittedName>
</protein>
<reference evidence="1 2" key="1">
    <citation type="journal article" date="2018" name="Int. J. Syst. Evol. Microbiol.">
        <title>Planococcus salinus sp. nov., a moderately halophilic bacterium isolated from a saline-alkali soil.</title>
        <authorList>
            <person name="Gan L."/>
        </authorList>
    </citation>
    <scope>NUCLEOTIDE SEQUENCE [LARGE SCALE GENOMIC DNA]</scope>
    <source>
        <strain evidence="1 2">LCB217</strain>
    </source>
</reference>
<keyword evidence="2" id="KW-1185">Reference proteome</keyword>
<sequence>MSAQIFPGRYTAENQEGFVVFIIGTRINKWWAVHKWWPVFIAMPPMIKELYSHKELGCLSMENFFGLRTTLMVQYWQSEEQLLAYAKGNQHLTAWKNFNKKVGNNDSVGIYHETYLVKPGQFESIYGNMPKFGLSKAVGFVPVTPSSNSAHKRLRKERFVKSESGGKGAD</sequence>